<protein>
    <recommendedName>
        <fullName evidence="4">Bifunctional protein PyrR</fullName>
    </recommendedName>
    <domain>
        <recommendedName>
            <fullName evidence="4">Pyrimidine operon regulatory protein</fullName>
        </recommendedName>
    </domain>
    <domain>
        <recommendedName>
            <fullName evidence="4">Uracil phosphoribosyltransferase</fullName>
            <shortName evidence="4">UPRTase</shortName>
            <ecNumber evidence="4">2.4.2.9</ecNumber>
        </recommendedName>
    </domain>
</protein>
<name>D5H8U6_SALRM</name>
<evidence type="ECO:0000256" key="3">
    <source>
        <dbReference type="ARBA" id="ARBA00023163"/>
    </source>
</evidence>
<dbReference type="Pfam" id="PF00156">
    <property type="entry name" value="Pribosyltran"/>
    <property type="match status" value="1"/>
</dbReference>
<proteinExistence type="inferred from homology"/>
<evidence type="ECO:0000256" key="4">
    <source>
        <dbReference type="HAMAP-Rule" id="MF_01219"/>
    </source>
</evidence>
<keyword evidence="2 4" id="KW-0805">Transcription regulation</keyword>
<keyword evidence="4 6" id="KW-0808">Transferase</keyword>
<keyword evidence="3 4" id="KW-0804">Transcription</keyword>
<dbReference type="InterPro" id="IPR000836">
    <property type="entry name" value="PRTase_dom"/>
</dbReference>
<dbReference type="Proteomes" id="UP000000933">
    <property type="component" value="Chromosome"/>
</dbReference>
<dbReference type="CDD" id="cd06223">
    <property type="entry name" value="PRTases_typeI"/>
    <property type="match status" value="1"/>
</dbReference>
<dbReference type="HOGENOM" id="CLU_094234_2_0_10"/>
<dbReference type="PATRIC" id="fig|761659.10.peg.1674"/>
<dbReference type="PANTHER" id="PTHR11608:SF0">
    <property type="entry name" value="BIFUNCTIONAL PROTEIN PYRR"/>
    <property type="match status" value="1"/>
</dbReference>
<dbReference type="InterPro" id="IPR050137">
    <property type="entry name" value="PyrR_bifunctional"/>
</dbReference>
<dbReference type="KEGG" id="srm:SRM_01530"/>
<reference evidence="7" key="2">
    <citation type="submission" date="2010-04" db="EMBL/GenBank/DDBJ databases">
        <title>Genome sequence of Salinibacter ruber M8.</title>
        <authorList>
            <consortium name="Genoscope"/>
        </authorList>
    </citation>
    <scope>NUCLEOTIDE SEQUENCE [LARGE SCALE GENOMIC DNA]</scope>
    <source>
        <strain evidence="7">M8</strain>
    </source>
</reference>
<reference evidence="6 7" key="1">
    <citation type="journal article" date="2010" name="ISME J.">
        <title>Fine-scale evolution: genomic, phenotypic and ecological differentiation in two coexisting Salinibacter ruber strains.</title>
        <authorList>
            <person name="Pena A."/>
            <person name="Teeling H."/>
            <person name="Huerta-Cepas J."/>
            <person name="Santos F."/>
            <person name="Yarza P."/>
            <person name="Brito-Echeverria J."/>
            <person name="Lucio M."/>
            <person name="Schmitt-Kopplin P."/>
            <person name="Meseguer I."/>
            <person name="Schenowitz C."/>
            <person name="Dossat C."/>
            <person name="Barbe V."/>
            <person name="Dopazo J."/>
            <person name="Rossello-Mora R."/>
            <person name="Schuler M."/>
            <person name="Glockner F.O."/>
            <person name="Amann R."/>
            <person name="Gabaldon T."/>
            <person name="Anton J."/>
        </authorList>
    </citation>
    <scope>NUCLEOTIDE SEQUENCE [LARGE SCALE GENOMIC DNA]</scope>
    <source>
        <strain evidence="6 7">M8</strain>
    </source>
</reference>
<dbReference type="SUPFAM" id="SSF53271">
    <property type="entry name" value="PRTase-like"/>
    <property type="match status" value="1"/>
</dbReference>
<organism evidence="6 7">
    <name type="scientific">Salinibacter ruber (strain M8)</name>
    <dbReference type="NCBI Taxonomy" id="761659"/>
    <lineage>
        <taxon>Bacteria</taxon>
        <taxon>Pseudomonadati</taxon>
        <taxon>Rhodothermota</taxon>
        <taxon>Rhodothermia</taxon>
        <taxon>Rhodothermales</taxon>
        <taxon>Salinibacteraceae</taxon>
        <taxon>Salinibacter</taxon>
    </lineage>
</organism>
<feature type="domain" description="Phosphoribosyltransferase" evidence="5">
    <location>
        <begin position="44"/>
        <end position="185"/>
    </location>
</feature>
<dbReference type="EMBL" id="FP565814">
    <property type="protein sequence ID" value="CBH24451.1"/>
    <property type="molecule type" value="Genomic_DNA"/>
</dbReference>
<gene>
    <name evidence="6" type="primary">upp</name>
    <name evidence="4" type="synonym">pyrR</name>
    <name evidence="6" type="ordered locus">SRM_01530</name>
</gene>
<dbReference type="FunFam" id="3.40.50.2020:FF:000020">
    <property type="entry name" value="Bifunctional protein PyrR"/>
    <property type="match status" value="1"/>
</dbReference>
<dbReference type="GO" id="GO:0004845">
    <property type="term" value="F:uracil phosphoribosyltransferase activity"/>
    <property type="evidence" value="ECO:0007669"/>
    <property type="project" value="UniProtKB-UniRule"/>
</dbReference>
<comment type="catalytic activity">
    <reaction evidence="4">
        <text>UMP + diphosphate = 5-phospho-alpha-D-ribose 1-diphosphate + uracil</text>
        <dbReference type="Rhea" id="RHEA:13017"/>
        <dbReference type="ChEBI" id="CHEBI:17568"/>
        <dbReference type="ChEBI" id="CHEBI:33019"/>
        <dbReference type="ChEBI" id="CHEBI:57865"/>
        <dbReference type="ChEBI" id="CHEBI:58017"/>
        <dbReference type="EC" id="2.4.2.9"/>
    </reaction>
</comment>
<feature type="short sequence motif" description="PRPP-binding" evidence="4">
    <location>
        <begin position="136"/>
        <end position="148"/>
    </location>
</feature>
<evidence type="ECO:0000313" key="6">
    <source>
        <dbReference type="EMBL" id="CBH24451.1"/>
    </source>
</evidence>
<dbReference type="Gene3D" id="3.40.50.2020">
    <property type="match status" value="1"/>
</dbReference>
<dbReference type="InterPro" id="IPR023050">
    <property type="entry name" value="PyrR"/>
</dbReference>
<dbReference type="GO" id="GO:0006355">
    <property type="term" value="P:regulation of DNA-templated transcription"/>
    <property type="evidence" value="ECO:0007669"/>
    <property type="project" value="UniProtKB-UniRule"/>
</dbReference>
<evidence type="ECO:0000259" key="5">
    <source>
        <dbReference type="Pfam" id="PF00156"/>
    </source>
</evidence>
<dbReference type="InterPro" id="IPR029057">
    <property type="entry name" value="PRTase-like"/>
</dbReference>
<comment type="similarity">
    <text evidence="1 4">Belongs to the purine/pyrimidine phosphoribosyltransferase family. PyrR subfamily.</text>
</comment>
<comment type="function">
    <text evidence="4">Also displays a weak uracil phosphoribosyltransferase activity which is not physiologically significant.</text>
</comment>
<evidence type="ECO:0000256" key="1">
    <source>
        <dbReference type="ARBA" id="ARBA00005565"/>
    </source>
</evidence>
<evidence type="ECO:0000256" key="2">
    <source>
        <dbReference type="ARBA" id="ARBA00023015"/>
    </source>
</evidence>
<comment type="function">
    <text evidence="4">Regulates the transcription of the pyrimidine nucleotide (pyr) operon in response to exogenous pyrimidines.</text>
</comment>
<dbReference type="NCBIfam" id="NF003549">
    <property type="entry name" value="PRK05205.1-5"/>
    <property type="match status" value="1"/>
</dbReference>
<keyword evidence="4 6" id="KW-0328">Glycosyltransferase</keyword>
<dbReference type="PANTHER" id="PTHR11608">
    <property type="entry name" value="BIFUNCTIONAL PROTEIN PYRR"/>
    <property type="match status" value="1"/>
</dbReference>
<sequence length="226" mass="25319">MREAIRPNGDGPNFPQRLPALIVPDAPMPSDDRIKAHLMTAQDLGRTLDRMAQQIIERFAPEAAASPPDTFALVGMQTRGVHLARRLQRRIEAQTGLELPLGLLDVTMYRDDVRLRLEQPEIQTTRIPFDVTDREIVLVDDVVFTGRTGRAALDALMDRGRPATIQFLTIIDRQHRELPISVDIVGREVPTLPGEEVRVRVEEVDEEDGVWLVQAPASRPSADDGR</sequence>
<dbReference type="AlphaFoldDB" id="D5H8U6"/>
<accession>D5H8U6</accession>
<dbReference type="EC" id="2.4.2.9" evidence="4"/>
<dbReference type="HAMAP" id="MF_01219">
    <property type="entry name" value="PyrR"/>
    <property type="match status" value="1"/>
</dbReference>
<evidence type="ECO:0000313" key="7">
    <source>
        <dbReference type="Proteomes" id="UP000000933"/>
    </source>
</evidence>